<gene>
    <name evidence="1" type="ORF">FisN_2Lh350</name>
</gene>
<name>A0A1Z5J8I0_FISSO</name>
<dbReference type="EMBL" id="BDSP01000015">
    <property type="protein sequence ID" value="GAX10081.1"/>
    <property type="molecule type" value="Genomic_DNA"/>
</dbReference>
<evidence type="ECO:0000313" key="2">
    <source>
        <dbReference type="Proteomes" id="UP000198406"/>
    </source>
</evidence>
<accession>A0A1Z5J8I0</accession>
<keyword evidence="2" id="KW-1185">Reference proteome</keyword>
<proteinExistence type="predicted"/>
<dbReference type="Proteomes" id="UP000198406">
    <property type="component" value="Unassembled WGS sequence"/>
</dbReference>
<reference evidence="1 2" key="1">
    <citation type="journal article" date="2015" name="Plant Cell">
        <title>Oil accumulation by the oleaginous diatom Fistulifera solaris as revealed by the genome and transcriptome.</title>
        <authorList>
            <person name="Tanaka T."/>
            <person name="Maeda Y."/>
            <person name="Veluchamy A."/>
            <person name="Tanaka M."/>
            <person name="Abida H."/>
            <person name="Marechal E."/>
            <person name="Bowler C."/>
            <person name="Muto M."/>
            <person name="Sunaga Y."/>
            <person name="Tanaka M."/>
            <person name="Yoshino T."/>
            <person name="Taniguchi T."/>
            <person name="Fukuda Y."/>
            <person name="Nemoto M."/>
            <person name="Matsumoto M."/>
            <person name="Wong P.S."/>
            <person name="Aburatani S."/>
            <person name="Fujibuchi W."/>
        </authorList>
    </citation>
    <scope>NUCLEOTIDE SEQUENCE [LARGE SCALE GENOMIC DNA]</scope>
    <source>
        <strain evidence="1 2">JPCC DA0580</strain>
    </source>
</reference>
<evidence type="ECO:0000313" key="1">
    <source>
        <dbReference type="EMBL" id="GAX10081.1"/>
    </source>
</evidence>
<dbReference type="AlphaFoldDB" id="A0A1Z5J8I0"/>
<comment type="caution">
    <text evidence="1">The sequence shown here is derived from an EMBL/GenBank/DDBJ whole genome shotgun (WGS) entry which is preliminary data.</text>
</comment>
<protein>
    <submittedName>
        <fullName evidence="1">Uncharacterized protein</fullName>
    </submittedName>
</protein>
<organism evidence="1 2">
    <name type="scientific">Fistulifera solaris</name>
    <name type="common">Oleaginous diatom</name>
    <dbReference type="NCBI Taxonomy" id="1519565"/>
    <lineage>
        <taxon>Eukaryota</taxon>
        <taxon>Sar</taxon>
        <taxon>Stramenopiles</taxon>
        <taxon>Ochrophyta</taxon>
        <taxon>Bacillariophyta</taxon>
        <taxon>Bacillariophyceae</taxon>
        <taxon>Bacillariophycidae</taxon>
        <taxon>Naviculales</taxon>
        <taxon>Naviculaceae</taxon>
        <taxon>Fistulifera</taxon>
    </lineage>
</organism>
<dbReference type="InParanoid" id="A0A1Z5J8I0"/>
<sequence length="1118" mass="125597">MAIKIRDSMANIPDNEIWRDHEGLIEILVQLSFTMKSPKDNVLLKKKLSVSLLNSCRKLVKESTVSKDNKVAFRLLRAAIYGIRVIVAAEGQTVPKPEGIIKLLYHIISTLESIAHKKHSVSRLAAYYTVLSLETLGLVLRRCCSDFVDHTASETIQWVFPIPRLHCKESLSLSLSKEQLLTIGNHVILSCSRVFLLPLWHTNDAPLRTEEELLLRCLPVAKKQTPFEMFHLSANLICTIARPWQLQLFALGSEGSLKESIALSRRANKILWDCVDGYEEAIGPDAVLSLRHHSIACLLAIIPRNAHEMKGIEKELFRTQFASACSQASKAILVCDQLAHTNIASLRMILEDIGRKLDSIAKRFDGAEIASYFEFCGYRALYGGSLDPHEKKYSDHNVDTCIFHNLPYRFQCKDPFKGKLTIDYASLSIVCLALDVIKAIGHENASYEDMRVVNFLLDAIQNFETMISADPSTSSVRLQFWFKIFYKTSLNRMISKAAEGDDQNLKSHPALFLAAQLLHRCYWSMAKAISTDTEGLKGSSVWEFGCDCVIKSIVAYQKLELVDYRTEAIRSCLKDIVTELCSKKFDEYPKFQERAAKLFALNGKSLIDKDVTDGALDSMLHSVRLFMHLSQNGVSDIQFQVSLRLSAIGSIYMNMNRWEEATMAFIMALLKDAEESALSRKELTGDCWLAFFKFLSTLSNGIFHIDHVEERFQSPRRLRLVFKIIQCLRELGNVTEGPSISWESPTAPLDVVEMLLGRQILNSQKAVFSGDSRSGLEDMLSYLFRIDGRGFSTRPESTQDLEYIALLFLLYKQIQKEASRIGIQEPVCCCQRVLSSLLDKNIHALIASSSKAFFGELLRIMLEINKVCESTQIPRIVLARLVSALSELGRCPEGGWEVVILSFRLSLQARLFIDGNACESECFDDVMADARRLSIGIGSCLTAEGSFARACATGAMMRLRDYLIINGFDLSASLCAFWYREHSAERNDMLVPWYDLFANVPSNINHVPLVNFQSIKAIGSASRITEDRELAMRASSFLAAVSQARSSVNIRQMRNELDILIADAESLLTLQNGDKISLEDIAACWIKSSISLGRGELEKICGNYVDAIVGQIQMTRCN</sequence>